<organism evidence="1 2">
    <name type="scientific">Geotrichum candidum</name>
    <name type="common">Oospora lactis</name>
    <name type="synonym">Dipodascus geotrichum</name>
    <dbReference type="NCBI Taxonomy" id="1173061"/>
    <lineage>
        <taxon>Eukaryota</taxon>
        <taxon>Fungi</taxon>
        <taxon>Dikarya</taxon>
        <taxon>Ascomycota</taxon>
        <taxon>Saccharomycotina</taxon>
        <taxon>Dipodascomycetes</taxon>
        <taxon>Dipodascales</taxon>
        <taxon>Dipodascaceae</taxon>
        <taxon>Geotrichum</taxon>
    </lineage>
</organism>
<dbReference type="Proteomes" id="UP000242525">
    <property type="component" value="Unassembled WGS sequence"/>
</dbReference>
<keyword evidence="2" id="KW-1185">Reference proteome</keyword>
<evidence type="ECO:0000313" key="2">
    <source>
        <dbReference type="Proteomes" id="UP000242525"/>
    </source>
</evidence>
<sequence length="196" mass="22636">MTSPNINTNGNTVVFAQNTVTFSHDTIVADIHHELSAQAELIATIVKEDSHFTSLVFSDSGSFSHRHYDRFKTKLAHLCQLVSPILYYLVQYEIEIDLNYEDFVLTMRETQYRVNQAVKKGEEYMAGSHDVFDTKIISIGDNMHYRYMYWLEAQKTLVKIMVGTLCLSRFLYSSAGYRQEVNFSTCAGILRYLRDN</sequence>
<gene>
    <name evidence="1" type="ORF">BN980_GECA32s00054g</name>
</gene>
<protein>
    <submittedName>
        <fullName evidence="1">Uncharacterized protein</fullName>
    </submittedName>
</protein>
<name>A0A0J9XK23_GEOCN</name>
<dbReference type="AlphaFoldDB" id="A0A0J9XK23"/>
<comment type="caution">
    <text evidence="1">The sequence shown here is derived from an EMBL/GenBank/DDBJ whole genome shotgun (WGS) entry which is preliminary data.</text>
</comment>
<proteinExistence type="predicted"/>
<evidence type="ECO:0000313" key="1">
    <source>
        <dbReference type="EMBL" id="CDO57942.1"/>
    </source>
</evidence>
<accession>A0A0J9XK23</accession>
<reference evidence="1" key="1">
    <citation type="submission" date="2014-03" db="EMBL/GenBank/DDBJ databases">
        <authorList>
            <person name="Casaregola S."/>
        </authorList>
    </citation>
    <scope>NUCLEOTIDE SEQUENCE [LARGE SCALE GENOMIC DNA]</scope>
    <source>
        <strain evidence="1">CLIB 918</strain>
    </source>
</reference>
<dbReference type="EMBL" id="CCBN010000028">
    <property type="protein sequence ID" value="CDO57942.1"/>
    <property type="molecule type" value="Genomic_DNA"/>
</dbReference>